<comment type="function">
    <text evidence="1">Allows the formation of correctly charged Asn-tRNA(Asn) or Gln-tRNA(Gln) through the transamidation of misacylated Asp-tRNA(Asn) or Glu-tRNA(Gln) in organisms which lack either or both of asparaginyl-tRNA or glutaminyl-tRNA synthetases. The reaction takes place in the presence of glutamine and ATP through an activated phospho-Asp-tRNA(Asn) or phospho-Glu-tRNA(Gln).</text>
</comment>
<dbReference type="GO" id="GO:0070681">
    <property type="term" value="P:glutaminyl-tRNAGln biosynthesis via transamidation"/>
    <property type="evidence" value="ECO:0007669"/>
    <property type="project" value="TreeGrafter"/>
</dbReference>
<comment type="catalytic activity">
    <reaction evidence="1">
        <text>L-glutamyl-tRNA(Gln) + L-glutamine + ATP + H2O = L-glutaminyl-tRNA(Gln) + L-glutamate + ADP + phosphate + H(+)</text>
        <dbReference type="Rhea" id="RHEA:17521"/>
        <dbReference type="Rhea" id="RHEA-COMP:9681"/>
        <dbReference type="Rhea" id="RHEA-COMP:9684"/>
        <dbReference type="ChEBI" id="CHEBI:15377"/>
        <dbReference type="ChEBI" id="CHEBI:15378"/>
        <dbReference type="ChEBI" id="CHEBI:29985"/>
        <dbReference type="ChEBI" id="CHEBI:30616"/>
        <dbReference type="ChEBI" id="CHEBI:43474"/>
        <dbReference type="ChEBI" id="CHEBI:58359"/>
        <dbReference type="ChEBI" id="CHEBI:78520"/>
        <dbReference type="ChEBI" id="CHEBI:78521"/>
        <dbReference type="ChEBI" id="CHEBI:456216"/>
    </reaction>
</comment>
<dbReference type="SUPFAM" id="SSF141000">
    <property type="entry name" value="Glu-tRNAGln amidotransferase C subunit"/>
    <property type="match status" value="1"/>
</dbReference>
<dbReference type="GO" id="GO:0050567">
    <property type="term" value="F:glutaminyl-tRNA synthase (glutamine-hydrolyzing) activity"/>
    <property type="evidence" value="ECO:0007669"/>
    <property type="project" value="UniProtKB-UniRule"/>
</dbReference>
<dbReference type="Proteomes" id="UP000595278">
    <property type="component" value="Chromosome"/>
</dbReference>
<sequence>MALEQTDVEKIAQLAALKLNDNDLAETTTTLNNILKLIDRMQAVNTNGVEPLAHPLEATQRLRPDMVTEENHRDDYQTIAPAVSDGLYLVPKVIE</sequence>
<dbReference type="HAMAP" id="MF_00122">
    <property type="entry name" value="GatC"/>
    <property type="match status" value="1"/>
</dbReference>
<proteinExistence type="inferred from homology"/>
<comment type="catalytic activity">
    <reaction evidence="1">
        <text>L-aspartyl-tRNA(Asn) + L-glutamine + ATP + H2O = L-asparaginyl-tRNA(Asn) + L-glutamate + ADP + phosphate + 2 H(+)</text>
        <dbReference type="Rhea" id="RHEA:14513"/>
        <dbReference type="Rhea" id="RHEA-COMP:9674"/>
        <dbReference type="Rhea" id="RHEA-COMP:9677"/>
        <dbReference type="ChEBI" id="CHEBI:15377"/>
        <dbReference type="ChEBI" id="CHEBI:15378"/>
        <dbReference type="ChEBI" id="CHEBI:29985"/>
        <dbReference type="ChEBI" id="CHEBI:30616"/>
        <dbReference type="ChEBI" id="CHEBI:43474"/>
        <dbReference type="ChEBI" id="CHEBI:58359"/>
        <dbReference type="ChEBI" id="CHEBI:78515"/>
        <dbReference type="ChEBI" id="CHEBI:78516"/>
        <dbReference type="ChEBI" id="CHEBI:456216"/>
    </reaction>
</comment>
<dbReference type="InterPro" id="IPR036113">
    <property type="entry name" value="Asp/Glu-ADT_sf_sub_c"/>
</dbReference>
<gene>
    <name evidence="1 2" type="primary">gatC</name>
    <name evidence="2" type="ORF">JHT90_03085</name>
</gene>
<evidence type="ECO:0000256" key="1">
    <source>
        <dbReference type="HAMAP-Rule" id="MF_00122"/>
    </source>
</evidence>
<dbReference type="EC" id="6.3.5.-" evidence="1"/>
<dbReference type="EMBL" id="CP067393">
    <property type="protein sequence ID" value="QQP86241.1"/>
    <property type="molecule type" value="Genomic_DNA"/>
</dbReference>
<evidence type="ECO:0000313" key="2">
    <source>
        <dbReference type="EMBL" id="QQP86241.1"/>
    </source>
</evidence>
<dbReference type="RefSeq" id="WP_201093958.1">
    <property type="nucleotide sequence ID" value="NZ_CP067393.1"/>
</dbReference>
<dbReference type="NCBIfam" id="TIGR00135">
    <property type="entry name" value="gatC"/>
    <property type="match status" value="1"/>
</dbReference>
<reference evidence="2 3" key="1">
    <citation type="submission" date="2021-01" db="EMBL/GenBank/DDBJ databases">
        <title>Entomomonas sp. F2A isolated from a house cricket (Acheta domesticus).</title>
        <authorList>
            <person name="Spergser J."/>
            <person name="Busse H.-J."/>
        </authorList>
    </citation>
    <scope>NUCLEOTIDE SEQUENCE [LARGE SCALE GENOMIC DNA]</scope>
    <source>
        <strain evidence="2 3">F2A</strain>
    </source>
</reference>
<accession>A0A974RXG4</accession>
<keyword evidence="3" id="KW-1185">Reference proteome</keyword>
<dbReference type="InterPro" id="IPR003837">
    <property type="entry name" value="GatC"/>
</dbReference>
<keyword evidence="1" id="KW-0547">Nucleotide-binding</keyword>
<dbReference type="GO" id="GO:0005524">
    <property type="term" value="F:ATP binding"/>
    <property type="evidence" value="ECO:0007669"/>
    <property type="project" value="UniProtKB-KW"/>
</dbReference>
<keyword evidence="1" id="KW-0436">Ligase</keyword>
<comment type="similarity">
    <text evidence="1">Belongs to the GatC family.</text>
</comment>
<evidence type="ECO:0000313" key="3">
    <source>
        <dbReference type="Proteomes" id="UP000595278"/>
    </source>
</evidence>
<dbReference type="AlphaFoldDB" id="A0A974RXG4"/>
<dbReference type="GO" id="GO:0006412">
    <property type="term" value="P:translation"/>
    <property type="evidence" value="ECO:0007669"/>
    <property type="project" value="UniProtKB-UniRule"/>
</dbReference>
<dbReference type="PANTHER" id="PTHR15004:SF0">
    <property type="entry name" value="GLUTAMYL-TRNA(GLN) AMIDOTRANSFERASE SUBUNIT C, MITOCHONDRIAL"/>
    <property type="match status" value="1"/>
</dbReference>
<keyword evidence="1" id="KW-0648">Protein biosynthesis</keyword>
<organism evidence="2 3">
    <name type="scientific">Entomomonas asaccharolytica</name>
    <dbReference type="NCBI Taxonomy" id="2785331"/>
    <lineage>
        <taxon>Bacteria</taxon>
        <taxon>Pseudomonadati</taxon>
        <taxon>Pseudomonadota</taxon>
        <taxon>Gammaproteobacteria</taxon>
        <taxon>Pseudomonadales</taxon>
        <taxon>Pseudomonadaceae</taxon>
        <taxon>Entomomonas</taxon>
    </lineage>
</organism>
<protein>
    <recommendedName>
        <fullName evidence="1">Aspartyl/glutamyl-tRNA(Asn/Gln) amidotransferase subunit C</fullName>
        <shortName evidence="1">Asp/Glu-ADT subunit C</shortName>
        <ecNumber evidence="1">6.3.5.-</ecNumber>
    </recommendedName>
</protein>
<comment type="subunit">
    <text evidence="1">Heterotrimer of A, B and C subunits.</text>
</comment>
<dbReference type="Gene3D" id="1.10.20.60">
    <property type="entry name" value="Glu-tRNAGln amidotransferase C subunit, N-terminal domain"/>
    <property type="match status" value="1"/>
</dbReference>
<dbReference type="Pfam" id="PF02686">
    <property type="entry name" value="GatC"/>
    <property type="match status" value="1"/>
</dbReference>
<keyword evidence="1" id="KW-0067">ATP-binding</keyword>
<dbReference type="GO" id="GO:0006450">
    <property type="term" value="P:regulation of translational fidelity"/>
    <property type="evidence" value="ECO:0007669"/>
    <property type="project" value="InterPro"/>
</dbReference>
<dbReference type="PANTHER" id="PTHR15004">
    <property type="entry name" value="GLUTAMYL-TRNA(GLN) AMIDOTRANSFERASE SUBUNIT C, MITOCHONDRIAL"/>
    <property type="match status" value="1"/>
</dbReference>
<dbReference type="KEGG" id="eaz:JHT90_03085"/>
<name>A0A974RXG4_9GAMM</name>